<dbReference type="RefSeq" id="WP_251871959.1">
    <property type="nucleotide sequence ID" value="NZ_CP098755.1"/>
</dbReference>
<evidence type="ECO:0000313" key="3">
    <source>
        <dbReference type="Proteomes" id="UP001056500"/>
    </source>
</evidence>
<keyword evidence="1" id="KW-1133">Transmembrane helix</keyword>
<proteinExistence type="predicted"/>
<dbReference type="Pfam" id="PF17259">
    <property type="entry name" value="DUF5325"/>
    <property type="match status" value="1"/>
</dbReference>
<dbReference type="Proteomes" id="UP001056500">
    <property type="component" value="Chromosome"/>
</dbReference>
<name>A0ABY4WCD1_9BACL</name>
<gene>
    <name evidence="2" type="ORF">NDK47_22425</name>
</gene>
<dbReference type="EMBL" id="CP098755">
    <property type="protein sequence ID" value="USG64850.1"/>
    <property type="molecule type" value="Genomic_DNA"/>
</dbReference>
<evidence type="ECO:0000313" key="2">
    <source>
        <dbReference type="EMBL" id="USG64850.1"/>
    </source>
</evidence>
<reference evidence="2" key="1">
    <citation type="submission" date="2022-06" db="EMBL/GenBank/DDBJ databases">
        <title>Genome sequencing of Brevibacillus sp. BB3-R1.</title>
        <authorList>
            <person name="Heo J."/>
            <person name="Lee D."/>
            <person name="Won M."/>
            <person name="Han B.-H."/>
            <person name="Hong S.-B."/>
            <person name="Kwon S.-W."/>
        </authorList>
    </citation>
    <scope>NUCLEOTIDE SEQUENCE</scope>
    <source>
        <strain evidence="2">BB3-R1</strain>
    </source>
</reference>
<keyword evidence="1" id="KW-0812">Transmembrane</keyword>
<protein>
    <submittedName>
        <fullName evidence="2">YlaF family protein</fullName>
    </submittedName>
</protein>
<evidence type="ECO:0000256" key="1">
    <source>
        <dbReference type="SAM" id="Phobius"/>
    </source>
</evidence>
<organism evidence="2 3">
    <name type="scientific">Brevibacillus ruminantium</name>
    <dbReference type="NCBI Taxonomy" id="2950604"/>
    <lineage>
        <taxon>Bacteria</taxon>
        <taxon>Bacillati</taxon>
        <taxon>Bacillota</taxon>
        <taxon>Bacilli</taxon>
        <taxon>Bacillales</taxon>
        <taxon>Paenibacillaceae</taxon>
        <taxon>Brevibacillus</taxon>
    </lineage>
</organism>
<keyword evidence="1" id="KW-0472">Membrane</keyword>
<accession>A0ABY4WCD1</accession>
<keyword evidence="3" id="KW-1185">Reference proteome</keyword>
<dbReference type="PROSITE" id="PS51257">
    <property type="entry name" value="PROKAR_LIPOPROTEIN"/>
    <property type="match status" value="1"/>
</dbReference>
<sequence length="57" mass="5952">MNRYQCVTLALAFGVAACLIGVGVAIGERSSLGVIGGILGACALMGYGFSYKRKHMR</sequence>
<feature type="transmembrane region" description="Helical" evidence="1">
    <location>
        <begin position="7"/>
        <end position="26"/>
    </location>
</feature>
<dbReference type="InterPro" id="IPR035211">
    <property type="entry name" value="DUF5325"/>
</dbReference>
<feature type="transmembrane region" description="Helical" evidence="1">
    <location>
        <begin position="32"/>
        <end position="51"/>
    </location>
</feature>